<dbReference type="Proteomes" id="UP001437256">
    <property type="component" value="Unassembled WGS sequence"/>
</dbReference>
<evidence type="ECO:0000256" key="1">
    <source>
        <dbReference type="SAM" id="MobiDB-lite"/>
    </source>
</evidence>
<comment type="caution">
    <text evidence="2">The sequence shown here is derived from an EMBL/GenBank/DDBJ whole genome shotgun (WGS) entry which is preliminary data.</text>
</comment>
<dbReference type="EMBL" id="JBBXMP010000041">
    <property type="protein sequence ID" value="KAL0065966.1"/>
    <property type="molecule type" value="Genomic_DNA"/>
</dbReference>
<feature type="compositionally biased region" description="Polar residues" evidence="1">
    <location>
        <begin position="185"/>
        <end position="214"/>
    </location>
</feature>
<feature type="region of interest" description="Disordered" evidence="1">
    <location>
        <begin position="1"/>
        <end position="22"/>
    </location>
</feature>
<feature type="region of interest" description="Disordered" evidence="1">
    <location>
        <begin position="133"/>
        <end position="231"/>
    </location>
</feature>
<reference evidence="2 3" key="1">
    <citation type="submission" date="2024-05" db="EMBL/GenBank/DDBJ databases">
        <title>A draft genome resource for the thread blight pathogen Marasmius tenuissimus strain MS-2.</title>
        <authorList>
            <person name="Yulfo-Soto G.E."/>
            <person name="Baruah I.K."/>
            <person name="Amoako-Attah I."/>
            <person name="Bukari Y."/>
            <person name="Meinhardt L.W."/>
            <person name="Bailey B.A."/>
            <person name="Cohen S.P."/>
        </authorList>
    </citation>
    <scope>NUCLEOTIDE SEQUENCE [LARGE SCALE GENOMIC DNA]</scope>
    <source>
        <strain evidence="2 3">MS-2</strain>
    </source>
</reference>
<sequence>MPMPRFHWHYRRTGDTTTHTNETTTMTTTPVACFPNIVLDVADLSQRPERILLDQSHPSSFAHGDHLVFIHSPAPKPASEDTPMRSRLHTHWKVGRGESLPLGSLVQPFYSTHAFVLERIQAKVSSLAASEQHSLARNQRPETRGVLGCKASDFGNDTTNSSKKTIGWKNNSPDAPRSNLPAPSATISSRSPSPTDSVPYLSDNTRASSPTLSDPRSDEDDGEYFYPPPLPLRIYSNSPPPALGGKPFTMYDWDPDVEGDTCLPLDSLKMYRRLVAVEKNEMAQGVDVELSSGGVGDGVASPWGWQWDN</sequence>
<organism evidence="2 3">
    <name type="scientific">Marasmius tenuissimus</name>
    <dbReference type="NCBI Taxonomy" id="585030"/>
    <lineage>
        <taxon>Eukaryota</taxon>
        <taxon>Fungi</taxon>
        <taxon>Dikarya</taxon>
        <taxon>Basidiomycota</taxon>
        <taxon>Agaricomycotina</taxon>
        <taxon>Agaricomycetes</taxon>
        <taxon>Agaricomycetidae</taxon>
        <taxon>Agaricales</taxon>
        <taxon>Marasmiineae</taxon>
        <taxon>Marasmiaceae</taxon>
        <taxon>Marasmius</taxon>
    </lineage>
</organism>
<keyword evidence="3" id="KW-1185">Reference proteome</keyword>
<evidence type="ECO:0000313" key="3">
    <source>
        <dbReference type="Proteomes" id="UP001437256"/>
    </source>
</evidence>
<feature type="compositionally biased region" description="Polar residues" evidence="1">
    <location>
        <begin position="155"/>
        <end position="173"/>
    </location>
</feature>
<proteinExistence type="predicted"/>
<protein>
    <submittedName>
        <fullName evidence="2">Uncharacterized protein</fullName>
    </submittedName>
</protein>
<feature type="compositionally biased region" description="Basic residues" evidence="1">
    <location>
        <begin position="1"/>
        <end position="11"/>
    </location>
</feature>
<name>A0ABR2ZWJ8_9AGAR</name>
<accession>A0ABR2ZWJ8</accession>
<gene>
    <name evidence="2" type="ORF">AAF712_007094</name>
</gene>
<evidence type="ECO:0000313" key="2">
    <source>
        <dbReference type="EMBL" id="KAL0065966.1"/>
    </source>
</evidence>